<accession>A0AAV1S6Y8</accession>
<keyword evidence="2" id="KW-1185">Reference proteome</keyword>
<organism evidence="1 2">
    <name type="scientific">Dovyalis caffra</name>
    <dbReference type="NCBI Taxonomy" id="77055"/>
    <lineage>
        <taxon>Eukaryota</taxon>
        <taxon>Viridiplantae</taxon>
        <taxon>Streptophyta</taxon>
        <taxon>Embryophyta</taxon>
        <taxon>Tracheophyta</taxon>
        <taxon>Spermatophyta</taxon>
        <taxon>Magnoliopsida</taxon>
        <taxon>eudicotyledons</taxon>
        <taxon>Gunneridae</taxon>
        <taxon>Pentapetalae</taxon>
        <taxon>rosids</taxon>
        <taxon>fabids</taxon>
        <taxon>Malpighiales</taxon>
        <taxon>Salicaceae</taxon>
        <taxon>Flacourtieae</taxon>
        <taxon>Dovyalis</taxon>
    </lineage>
</organism>
<dbReference type="Proteomes" id="UP001314170">
    <property type="component" value="Unassembled WGS sequence"/>
</dbReference>
<name>A0AAV1S6Y8_9ROSI</name>
<sequence>MDEDSKVSLRKQIVNKINREEDRSQQIRQRISEIPSAAGSISGNIESNDTADHLKVFSPVVFSETPDVSTKEE</sequence>
<evidence type="ECO:0000313" key="1">
    <source>
        <dbReference type="EMBL" id="CAK7345644.1"/>
    </source>
</evidence>
<proteinExistence type="predicted"/>
<dbReference type="AlphaFoldDB" id="A0AAV1S6Y8"/>
<reference evidence="1 2" key="1">
    <citation type="submission" date="2024-01" db="EMBL/GenBank/DDBJ databases">
        <authorList>
            <person name="Waweru B."/>
        </authorList>
    </citation>
    <scope>NUCLEOTIDE SEQUENCE [LARGE SCALE GENOMIC DNA]</scope>
</reference>
<comment type="caution">
    <text evidence="1">The sequence shown here is derived from an EMBL/GenBank/DDBJ whole genome shotgun (WGS) entry which is preliminary data.</text>
</comment>
<gene>
    <name evidence="1" type="ORF">DCAF_LOCUS18338</name>
</gene>
<protein>
    <submittedName>
        <fullName evidence="1">Uncharacterized protein</fullName>
    </submittedName>
</protein>
<evidence type="ECO:0000313" key="2">
    <source>
        <dbReference type="Proteomes" id="UP001314170"/>
    </source>
</evidence>
<dbReference type="EMBL" id="CAWUPB010001168">
    <property type="protein sequence ID" value="CAK7345644.1"/>
    <property type="molecule type" value="Genomic_DNA"/>
</dbReference>